<keyword evidence="4" id="KW-1185">Reference proteome</keyword>
<dbReference type="HOGENOM" id="CLU_054549_0_2_7"/>
<dbReference type="Gene3D" id="3.40.50.2020">
    <property type="match status" value="1"/>
</dbReference>
<protein>
    <submittedName>
        <fullName evidence="3">Phosphoribosyltransferase</fullName>
    </submittedName>
</protein>
<comment type="similarity">
    <text evidence="1">Belongs to the ComF/GntX family.</text>
</comment>
<keyword evidence="3" id="KW-0328">Glycosyltransferase</keyword>
<accession>E6VY56</accession>
<dbReference type="RefSeq" id="WP_013515773.1">
    <property type="nucleotide sequence ID" value="NC_014844.1"/>
</dbReference>
<dbReference type="SUPFAM" id="SSF53271">
    <property type="entry name" value="PRTase-like"/>
    <property type="match status" value="1"/>
</dbReference>
<gene>
    <name evidence="3" type="ordered locus">Daes_2874</name>
</gene>
<dbReference type="InterPro" id="IPR051910">
    <property type="entry name" value="ComF/GntX_DNA_util-trans"/>
</dbReference>
<reference evidence="3 4" key="2">
    <citation type="journal article" date="2014" name="Genome Announc.">
        <title>Complete Genome Sequence of the Subsurface, Mesophilic Sulfate-Reducing Bacterium Desulfovibrio aespoeensis Aspo-2.</title>
        <authorList>
            <person name="Pedersen K."/>
            <person name="Bengtsson A."/>
            <person name="Edlund J."/>
            <person name="Rabe L."/>
            <person name="Hazen T."/>
            <person name="Chakraborty R."/>
            <person name="Goodwin L."/>
            <person name="Shapiro N."/>
        </authorList>
    </citation>
    <scope>NUCLEOTIDE SEQUENCE [LARGE SCALE GENOMIC DNA]</scope>
    <source>
        <strain evidence="4">ATCC 700646 / DSM 10631 / Aspo-2</strain>
    </source>
</reference>
<evidence type="ECO:0000313" key="4">
    <source>
        <dbReference type="Proteomes" id="UP000002191"/>
    </source>
</evidence>
<dbReference type="OrthoDB" id="9779910at2"/>
<dbReference type="EMBL" id="CP002431">
    <property type="protein sequence ID" value="ADU63870.1"/>
    <property type="molecule type" value="Genomic_DNA"/>
</dbReference>
<dbReference type="InterPro" id="IPR000836">
    <property type="entry name" value="PRTase_dom"/>
</dbReference>
<feature type="domain" description="Phosphoribosyltransferase" evidence="2">
    <location>
        <begin position="195"/>
        <end position="259"/>
    </location>
</feature>
<evidence type="ECO:0000259" key="2">
    <source>
        <dbReference type="Pfam" id="PF00156"/>
    </source>
</evidence>
<evidence type="ECO:0000313" key="3">
    <source>
        <dbReference type="EMBL" id="ADU63870.1"/>
    </source>
</evidence>
<proteinExistence type="inferred from homology"/>
<dbReference type="AlphaFoldDB" id="E6VY56"/>
<dbReference type="KEGG" id="das:Daes_2874"/>
<dbReference type="STRING" id="643562.Daes_2874"/>
<dbReference type="Proteomes" id="UP000002191">
    <property type="component" value="Chromosome"/>
</dbReference>
<dbReference type="PANTHER" id="PTHR47505:SF1">
    <property type="entry name" value="DNA UTILIZATION PROTEIN YHGH"/>
    <property type="match status" value="1"/>
</dbReference>
<reference evidence="4" key="1">
    <citation type="submission" date="2010-12" db="EMBL/GenBank/DDBJ databases">
        <title>Complete sequence of Desulfovibrio aespoeensis Aspo-2.</title>
        <authorList>
            <consortium name="US DOE Joint Genome Institute"/>
            <person name="Lucas S."/>
            <person name="Copeland A."/>
            <person name="Lapidus A."/>
            <person name="Cheng J.-F."/>
            <person name="Goodwin L."/>
            <person name="Pitluck S."/>
            <person name="Chertkov O."/>
            <person name="Misra M."/>
            <person name="Detter J.C."/>
            <person name="Han C."/>
            <person name="Tapia R."/>
            <person name="Land M."/>
            <person name="Hauser L."/>
            <person name="Kyrpides N."/>
            <person name="Ivanova N."/>
            <person name="Ovchinnikova G."/>
            <person name="Pedersen K."/>
            <person name="Jagevall S."/>
            <person name="Hazen T."/>
            <person name="Woyke T."/>
        </authorList>
    </citation>
    <scope>NUCLEOTIDE SEQUENCE [LARGE SCALE GENOMIC DNA]</scope>
    <source>
        <strain evidence="4">ATCC 700646 / DSM 10631 / Aspo-2</strain>
    </source>
</reference>
<organism evidence="3 4">
    <name type="scientific">Pseudodesulfovibrio aespoeensis (strain ATCC 700646 / DSM 10631 / Aspo-2)</name>
    <name type="common">Desulfovibrio aespoeensis</name>
    <dbReference type="NCBI Taxonomy" id="643562"/>
    <lineage>
        <taxon>Bacteria</taxon>
        <taxon>Pseudomonadati</taxon>
        <taxon>Thermodesulfobacteriota</taxon>
        <taxon>Desulfovibrionia</taxon>
        <taxon>Desulfovibrionales</taxon>
        <taxon>Desulfovibrionaceae</taxon>
    </lineage>
</organism>
<evidence type="ECO:0000256" key="1">
    <source>
        <dbReference type="ARBA" id="ARBA00008007"/>
    </source>
</evidence>
<sequence>MRDLLTRIARLTGLAGARCPVCSALTSGGDTPLCPACALALRPRTRGCCALCGDMFGDGNEPGGRKEQGVENQPDHAQPDTVCGECRLDPPPWDRLHFHGAYSGPLRDLIIDYKFHGGLHRTRLLVSLAVEAQGRGAAGPPDLILPVPLHPRRLLWRGYNQSTELARGLGRALQRPVPSNALVRTRNTVPQLSLDMHQRRENIRDAFAANPAQVAGRSILLVDDVYTTGATLTECARTLRRAGAAGLSVLVLARARREPD</sequence>
<dbReference type="InterPro" id="IPR029057">
    <property type="entry name" value="PRTase-like"/>
</dbReference>
<dbReference type="eggNOG" id="COG1040">
    <property type="taxonomic scope" value="Bacteria"/>
</dbReference>
<keyword evidence="3" id="KW-0808">Transferase</keyword>
<dbReference type="CDD" id="cd06223">
    <property type="entry name" value="PRTases_typeI"/>
    <property type="match status" value="1"/>
</dbReference>
<dbReference type="PANTHER" id="PTHR47505">
    <property type="entry name" value="DNA UTILIZATION PROTEIN YHGH"/>
    <property type="match status" value="1"/>
</dbReference>
<name>E6VY56_PSEA9</name>
<dbReference type="Pfam" id="PF00156">
    <property type="entry name" value="Pribosyltran"/>
    <property type="match status" value="1"/>
</dbReference>
<dbReference type="GO" id="GO:0016757">
    <property type="term" value="F:glycosyltransferase activity"/>
    <property type="evidence" value="ECO:0007669"/>
    <property type="project" value="UniProtKB-KW"/>
</dbReference>